<keyword evidence="2" id="KW-0732">Signal</keyword>
<feature type="region of interest" description="Disordered" evidence="1">
    <location>
        <begin position="115"/>
        <end position="142"/>
    </location>
</feature>
<gene>
    <name evidence="3" type="ORF">WKV53_11040</name>
</gene>
<dbReference type="RefSeq" id="WP_341404639.1">
    <property type="nucleotide sequence ID" value="NZ_JBBUKT010000003.1"/>
</dbReference>
<feature type="chain" id="PRO_5045215887" evidence="2">
    <location>
        <begin position="25"/>
        <end position="142"/>
    </location>
</feature>
<evidence type="ECO:0000313" key="3">
    <source>
        <dbReference type="EMBL" id="MEK7951037.1"/>
    </source>
</evidence>
<dbReference type="Proteomes" id="UP001371305">
    <property type="component" value="Unassembled WGS sequence"/>
</dbReference>
<evidence type="ECO:0000256" key="1">
    <source>
        <dbReference type="SAM" id="MobiDB-lite"/>
    </source>
</evidence>
<organism evidence="3 4">
    <name type="scientific">Luteolibacter soli</name>
    <dbReference type="NCBI Taxonomy" id="3135280"/>
    <lineage>
        <taxon>Bacteria</taxon>
        <taxon>Pseudomonadati</taxon>
        <taxon>Verrucomicrobiota</taxon>
        <taxon>Verrucomicrobiia</taxon>
        <taxon>Verrucomicrobiales</taxon>
        <taxon>Verrucomicrobiaceae</taxon>
        <taxon>Luteolibacter</taxon>
    </lineage>
</organism>
<keyword evidence="4" id="KW-1185">Reference proteome</keyword>
<proteinExistence type="predicted"/>
<sequence length="142" mass="15837">MKTTSSILALVAVTTLLHAAPPQAQPTPEDLAKGKVAVEIYGKVNSMSGRFSRVGPINSHQLEFQAPMFVKEEKRLPFTITPVRNPKVAVQLQGYIRLSDQEIFLLDQKTGQYLPAREDPRFAPPQQQRELPLPKIEPAKPL</sequence>
<evidence type="ECO:0000256" key="2">
    <source>
        <dbReference type="SAM" id="SignalP"/>
    </source>
</evidence>
<reference evidence="3 4" key="1">
    <citation type="submission" date="2024-04" db="EMBL/GenBank/DDBJ databases">
        <title>Luteolibacter sp. isolated from soil.</title>
        <authorList>
            <person name="An J."/>
        </authorList>
    </citation>
    <scope>NUCLEOTIDE SEQUENCE [LARGE SCALE GENOMIC DNA]</scope>
    <source>
        <strain evidence="3 4">Y139</strain>
    </source>
</reference>
<protein>
    <submittedName>
        <fullName evidence="3">Uncharacterized protein</fullName>
    </submittedName>
</protein>
<name>A0ABU9AWA8_9BACT</name>
<comment type="caution">
    <text evidence="3">The sequence shown here is derived from an EMBL/GenBank/DDBJ whole genome shotgun (WGS) entry which is preliminary data.</text>
</comment>
<dbReference type="EMBL" id="JBBUKT010000003">
    <property type="protein sequence ID" value="MEK7951037.1"/>
    <property type="molecule type" value="Genomic_DNA"/>
</dbReference>
<accession>A0ABU9AWA8</accession>
<evidence type="ECO:0000313" key="4">
    <source>
        <dbReference type="Proteomes" id="UP001371305"/>
    </source>
</evidence>
<feature type="signal peptide" evidence="2">
    <location>
        <begin position="1"/>
        <end position="24"/>
    </location>
</feature>